<dbReference type="Proteomes" id="UP000053660">
    <property type="component" value="Unassembled WGS sequence"/>
</dbReference>
<accession>A0A0B1TML7</accession>
<organism evidence="7 8">
    <name type="scientific">Oesophagostomum dentatum</name>
    <name type="common">Nodular worm</name>
    <dbReference type="NCBI Taxonomy" id="61180"/>
    <lineage>
        <taxon>Eukaryota</taxon>
        <taxon>Metazoa</taxon>
        <taxon>Ecdysozoa</taxon>
        <taxon>Nematoda</taxon>
        <taxon>Chromadorea</taxon>
        <taxon>Rhabditida</taxon>
        <taxon>Rhabditina</taxon>
        <taxon>Rhabditomorpha</taxon>
        <taxon>Strongyloidea</taxon>
        <taxon>Strongylidae</taxon>
        <taxon>Oesophagostomum</taxon>
    </lineage>
</organism>
<feature type="compositionally biased region" description="Basic and acidic residues" evidence="5">
    <location>
        <begin position="155"/>
        <end position="174"/>
    </location>
</feature>
<proteinExistence type="predicted"/>
<dbReference type="OrthoDB" id="5786205at2759"/>
<dbReference type="Pfam" id="PF01485">
    <property type="entry name" value="IBR"/>
    <property type="match status" value="1"/>
</dbReference>
<evidence type="ECO:0000256" key="3">
    <source>
        <dbReference type="ARBA" id="ARBA00022786"/>
    </source>
</evidence>
<keyword evidence="2" id="KW-0863">Zinc-finger</keyword>
<keyword evidence="1" id="KW-0479">Metal-binding</keyword>
<protein>
    <recommendedName>
        <fullName evidence="6">IBR domain-containing protein</fullName>
    </recommendedName>
</protein>
<feature type="domain" description="IBR" evidence="6">
    <location>
        <begin position="595"/>
        <end position="645"/>
    </location>
</feature>
<dbReference type="PANTHER" id="PTHR31063:SF3">
    <property type="entry name" value="ENHANCER OF POLYCOMB-LIKE PROTEIN"/>
    <property type="match status" value="1"/>
</dbReference>
<dbReference type="InterPro" id="IPR002867">
    <property type="entry name" value="IBR_dom"/>
</dbReference>
<dbReference type="AlphaFoldDB" id="A0A0B1TML7"/>
<feature type="region of interest" description="Disordered" evidence="5">
    <location>
        <begin position="18"/>
        <end position="37"/>
    </location>
</feature>
<evidence type="ECO:0000256" key="2">
    <source>
        <dbReference type="ARBA" id="ARBA00022771"/>
    </source>
</evidence>
<evidence type="ECO:0000313" key="8">
    <source>
        <dbReference type="Proteomes" id="UP000053660"/>
    </source>
</evidence>
<reference evidence="7 8" key="1">
    <citation type="submission" date="2014-03" db="EMBL/GenBank/DDBJ databases">
        <title>Draft genome of the hookworm Oesophagostomum dentatum.</title>
        <authorList>
            <person name="Mitreva M."/>
        </authorList>
    </citation>
    <scope>NUCLEOTIDE SEQUENCE [LARGE SCALE GENOMIC DNA]</scope>
    <source>
        <strain evidence="7 8">OD-Hann</strain>
    </source>
</reference>
<keyword evidence="3" id="KW-0833">Ubl conjugation pathway</keyword>
<feature type="compositionally biased region" description="Basic and acidic residues" evidence="5">
    <location>
        <begin position="24"/>
        <end position="34"/>
    </location>
</feature>
<evidence type="ECO:0000256" key="1">
    <source>
        <dbReference type="ARBA" id="ARBA00022723"/>
    </source>
</evidence>
<keyword evidence="8" id="KW-1185">Reference proteome</keyword>
<dbReference type="GO" id="GO:0008270">
    <property type="term" value="F:zinc ion binding"/>
    <property type="evidence" value="ECO:0007669"/>
    <property type="project" value="UniProtKB-KW"/>
</dbReference>
<dbReference type="EMBL" id="KN549304">
    <property type="protein sequence ID" value="KHJ98504.1"/>
    <property type="molecule type" value="Genomic_DNA"/>
</dbReference>
<name>A0A0B1TML7_OESDE</name>
<dbReference type="PANTHER" id="PTHR31063">
    <property type="entry name" value="PROTEIN CBG08668"/>
    <property type="match status" value="1"/>
</dbReference>
<evidence type="ECO:0000256" key="5">
    <source>
        <dbReference type="SAM" id="MobiDB-lite"/>
    </source>
</evidence>
<keyword evidence="4" id="KW-0862">Zinc</keyword>
<sequence>MPRFLKCQNEVEFPYLYSKPGGGEGKRTKGKRCDGATGRGAPPAFIMKVLEDPAHALGKRRQARILQGCADTYTPGLMYSMDKKNRWSQDPETLLNGIDDEEVTGQVVEERTLGPVCRWRESKVVALHELGEDGVVKSKVAKGQGASLSTMTTPPREKQRGCRARRENAMRKAAEEEERNGCAPAEDPEKAKVRYSLIHEPPVYYGRFQRRTASPKSRRVRVKRVDVSDLEQSELEQSVHLEEDGYKPSRDLKFCLGDYINDHMSGLSHVGRKRLNSSEELDIEQLNMPELKPFDLVDVASVLRTPATFEFAHIYTDNWKDFKFLEQVEALRDKYSVKWLDTNHQRVLIDVTSAFTLDREYQGAPIAMLTIEQCRSKQWHYLRILLNTTVPPPKDFDWKVFKKNLKDNNVCSVQTLVEETIRLPVGWRKHEVVDMTRFKQRNEYLPMFNVADFARPVQRLTAEHMALLLRAECEQLETDTFERVEHEHFESELEEVGKSSQHDSLPAVPAGVKCASCDAFDANDLYEMDDSWLCRNCLKQQAINQIRIKSLPIHLPVGITEFQALRAEISIIPASLLLCSFPNYFLAALELVEMSVDDMTTLDACPGCNQLVDLEKPNEYNCVACECGIVWCSECKKYPHWPMSCQRAAEWKKRWQQQDLEVDLHVQRVREITCSCLGPPILFGETDQFAECKSCGVGFNPQTMRITTSYGRPCPRIEKYSPISDRILPSEYVPRIKKEVVEICKKAHDFRFDISKWNELEKASRKLKDTFTGLEKLRDIRQMVLYLVEFGMAWVYMEKSLNDRAQLKSALCSLLRLYEDVIAAIVYQRSNFNDTVELLNTSVQKTLDLIKHSV</sequence>
<dbReference type="CDD" id="cd20335">
    <property type="entry name" value="BRcat_RBR"/>
    <property type="match status" value="1"/>
</dbReference>
<evidence type="ECO:0000259" key="6">
    <source>
        <dbReference type="Pfam" id="PF01485"/>
    </source>
</evidence>
<evidence type="ECO:0000256" key="4">
    <source>
        <dbReference type="ARBA" id="ARBA00022833"/>
    </source>
</evidence>
<feature type="region of interest" description="Disordered" evidence="5">
    <location>
        <begin position="141"/>
        <end position="185"/>
    </location>
</feature>
<evidence type="ECO:0000313" key="7">
    <source>
        <dbReference type="EMBL" id="KHJ98504.1"/>
    </source>
</evidence>
<dbReference type="SUPFAM" id="SSF57850">
    <property type="entry name" value="RING/U-box"/>
    <property type="match status" value="1"/>
</dbReference>
<gene>
    <name evidence="7" type="ORF">OESDEN_01521</name>
</gene>